<dbReference type="EMBL" id="BPVZ01000026">
    <property type="protein sequence ID" value="GKV07013.1"/>
    <property type="molecule type" value="Genomic_DNA"/>
</dbReference>
<name>A0AAV5JAM2_9ROSI</name>
<dbReference type="AlphaFoldDB" id="A0AAV5JAM2"/>
<comment type="caution">
    <text evidence="1">The sequence shown here is derived from an EMBL/GenBank/DDBJ whole genome shotgun (WGS) entry which is preliminary data.</text>
</comment>
<evidence type="ECO:0000313" key="2">
    <source>
        <dbReference type="Proteomes" id="UP001054252"/>
    </source>
</evidence>
<dbReference type="Proteomes" id="UP001054252">
    <property type="component" value="Unassembled WGS sequence"/>
</dbReference>
<proteinExistence type="predicted"/>
<keyword evidence="2" id="KW-1185">Reference proteome</keyword>
<protein>
    <submittedName>
        <fullName evidence="1">Uncharacterized protein</fullName>
    </submittedName>
</protein>
<organism evidence="1 2">
    <name type="scientific">Rubroshorea leprosula</name>
    <dbReference type="NCBI Taxonomy" id="152421"/>
    <lineage>
        <taxon>Eukaryota</taxon>
        <taxon>Viridiplantae</taxon>
        <taxon>Streptophyta</taxon>
        <taxon>Embryophyta</taxon>
        <taxon>Tracheophyta</taxon>
        <taxon>Spermatophyta</taxon>
        <taxon>Magnoliopsida</taxon>
        <taxon>eudicotyledons</taxon>
        <taxon>Gunneridae</taxon>
        <taxon>Pentapetalae</taxon>
        <taxon>rosids</taxon>
        <taxon>malvids</taxon>
        <taxon>Malvales</taxon>
        <taxon>Dipterocarpaceae</taxon>
        <taxon>Rubroshorea</taxon>
    </lineage>
</organism>
<evidence type="ECO:0000313" key="1">
    <source>
        <dbReference type="EMBL" id="GKV07013.1"/>
    </source>
</evidence>
<sequence length="44" mass="5188">MEKTPQSTMEGLIDKSRMNVMDNSNKFEKLFKEPERIRSLNANE</sequence>
<reference evidence="1 2" key="1">
    <citation type="journal article" date="2021" name="Commun. Biol.">
        <title>The genome of Shorea leprosula (Dipterocarpaceae) highlights the ecological relevance of drought in aseasonal tropical rainforests.</title>
        <authorList>
            <person name="Ng K.K.S."/>
            <person name="Kobayashi M.J."/>
            <person name="Fawcett J.A."/>
            <person name="Hatakeyama M."/>
            <person name="Paape T."/>
            <person name="Ng C.H."/>
            <person name="Ang C.C."/>
            <person name="Tnah L.H."/>
            <person name="Lee C.T."/>
            <person name="Nishiyama T."/>
            <person name="Sese J."/>
            <person name="O'Brien M.J."/>
            <person name="Copetti D."/>
            <person name="Mohd Noor M.I."/>
            <person name="Ong R.C."/>
            <person name="Putra M."/>
            <person name="Sireger I.Z."/>
            <person name="Indrioko S."/>
            <person name="Kosugi Y."/>
            <person name="Izuno A."/>
            <person name="Isagi Y."/>
            <person name="Lee S.L."/>
            <person name="Shimizu K.K."/>
        </authorList>
    </citation>
    <scope>NUCLEOTIDE SEQUENCE [LARGE SCALE GENOMIC DNA]</scope>
    <source>
        <strain evidence="1">214</strain>
    </source>
</reference>
<accession>A0AAV5JAM2</accession>
<gene>
    <name evidence="1" type="ORF">SLEP1_g18826</name>
</gene>